<dbReference type="Proteomes" id="UP001159427">
    <property type="component" value="Unassembled WGS sequence"/>
</dbReference>
<dbReference type="PROSITE" id="PS00237">
    <property type="entry name" value="G_PROTEIN_RECEP_F1_1"/>
    <property type="match status" value="1"/>
</dbReference>
<dbReference type="PANTHER" id="PTHR45695:SF9">
    <property type="entry name" value="LEUCOKININ RECEPTOR"/>
    <property type="match status" value="1"/>
</dbReference>
<comment type="caution">
    <text evidence="11">The sequence shown here is derived from an EMBL/GenBank/DDBJ whole genome shotgun (WGS) entry which is preliminary data.</text>
</comment>
<keyword evidence="2 8" id="KW-0812">Transmembrane</keyword>
<comment type="subcellular location">
    <subcellularLocation>
        <location evidence="1">Membrane</location>
        <topology evidence="1">Multi-pass membrane protein</topology>
    </subcellularLocation>
</comment>
<feature type="transmembrane region" description="Helical" evidence="9">
    <location>
        <begin position="146"/>
        <end position="166"/>
    </location>
</feature>
<feature type="domain" description="G-protein coupled receptors family 1 profile" evidence="10">
    <location>
        <begin position="42"/>
        <end position="300"/>
    </location>
</feature>
<dbReference type="SMART" id="SM01381">
    <property type="entry name" value="7TM_GPCR_Srsx"/>
    <property type="match status" value="1"/>
</dbReference>
<feature type="transmembrane region" description="Helical" evidence="9">
    <location>
        <begin position="190"/>
        <end position="214"/>
    </location>
</feature>
<evidence type="ECO:0000256" key="8">
    <source>
        <dbReference type="RuleBase" id="RU000688"/>
    </source>
</evidence>
<gene>
    <name evidence="11" type="ORF">PEVE_00040546</name>
</gene>
<dbReference type="EMBL" id="CALNXI010000742">
    <property type="protein sequence ID" value="CAH3043047.1"/>
    <property type="molecule type" value="Genomic_DNA"/>
</dbReference>
<keyword evidence="4 8" id="KW-0297">G-protein coupled receptor</keyword>
<dbReference type="InterPro" id="IPR017452">
    <property type="entry name" value="GPCR_Rhodpsn_7TM"/>
</dbReference>
<sequence>MANNTTDTNEQGMSCILTEDPMEAKICKALAYSLLLVFSLLGNTLIIMVVCRDDKMKTTTNLLIVNMAVSDLLVPIFAMPRANVEIFYGNLRWLIDGAFGEALCKLTAFFQDISTAVSVQSLVVISVERFYAVWFPLKAIRIKPRVKYVILLIWFTSSLIHVPYLYGFRIATFSGETYCYVAWSRPVTKIVFLLLIIIIYIIPLGVITTLYSLIVQKLRRQSFYGVRNLVIHFSQREKRNRNVLKMSLAIIVVFFLSMSPFVVYLSIDIFSDGRACLSKNFRFITQYLVHCNGALNFFTYFTFNQSYRRGFSRILSRVFCPCFSVFGRRKEVDLSHHLGLESCGSHATVNTGLDCDSKNIVLTRVFSLEKIEPKFVENGRTS</sequence>
<evidence type="ECO:0000256" key="1">
    <source>
        <dbReference type="ARBA" id="ARBA00004141"/>
    </source>
</evidence>
<dbReference type="Pfam" id="PF00001">
    <property type="entry name" value="7tm_1"/>
    <property type="match status" value="1"/>
</dbReference>
<comment type="similarity">
    <text evidence="8">Belongs to the G-protein coupled receptor 1 family.</text>
</comment>
<evidence type="ECO:0000256" key="3">
    <source>
        <dbReference type="ARBA" id="ARBA00022989"/>
    </source>
</evidence>
<keyword evidence="5 9" id="KW-0472">Membrane</keyword>
<reference evidence="11 12" key="1">
    <citation type="submission" date="2022-05" db="EMBL/GenBank/DDBJ databases">
        <authorList>
            <consortium name="Genoscope - CEA"/>
            <person name="William W."/>
        </authorList>
    </citation>
    <scope>NUCLEOTIDE SEQUENCE [LARGE SCALE GENOMIC DNA]</scope>
</reference>
<feature type="transmembrane region" description="Helical" evidence="9">
    <location>
        <begin position="29"/>
        <end position="50"/>
    </location>
</feature>
<keyword evidence="6 8" id="KW-0675">Receptor</keyword>
<feature type="transmembrane region" description="Helical" evidence="9">
    <location>
        <begin position="287"/>
        <end position="303"/>
    </location>
</feature>
<evidence type="ECO:0000313" key="12">
    <source>
        <dbReference type="Proteomes" id="UP001159427"/>
    </source>
</evidence>
<evidence type="ECO:0000256" key="4">
    <source>
        <dbReference type="ARBA" id="ARBA00023040"/>
    </source>
</evidence>
<organism evidence="11 12">
    <name type="scientific">Porites evermanni</name>
    <dbReference type="NCBI Taxonomy" id="104178"/>
    <lineage>
        <taxon>Eukaryota</taxon>
        <taxon>Metazoa</taxon>
        <taxon>Cnidaria</taxon>
        <taxon>Anthozoa</taxon>
        <taxon>Hexacorallia</taxon>
        <taxon>Scleractinia</taxon>
        <taxon>Fungiina</taxon>
        <taxon>Poritidae</taxon>
        <taxon>Porites</taxon>
    </lineage>
</organism>
<proteinExistence type="inferred from homology"/>
<protein>
    <recommendedName>
        <fullName evidence="10">G-protein coupled receptors family 1 profile domain-containing protein</fullName>
    </recommendedName>
</protein>
<feature type="transmembrane region" description="Helical" evidence="9">
    <location>
        <begin position="246"/>
        <end position="267"/>
    </location>
</feature>
<dbReference type="PANTHER" id="PTHR45695">
    <property type="entry name" value="LEUCOKININ RECEPTOR-RELATED"/>
    <property type="match status" value="1"/>
</dbReference>
<evidence type="ECO:0000256" key="9">
    <source>
        <dbReference type="SAM" id="Phobius"/>
    </source>
</evidence>
<evidence type="ECO:0000256" key="6">
    <source>
        <dbReference type="ARBA" id="ARBA00023170"/>
    </source>
</evidence>
<name>A0ABN8N4W9_9CNID</name>
<evidence type="ECO:0000256" key="2">
    <source>
        <dbReference type="ARBA" id="ARBA00022692"/>
    </source>
</evidence>
<dbReference type="InterPro" id="IPR000276">
    <property type="entry name" value="GPCR_Rhodpsn"/>
</dbReference>
<dbReference type="SUPFAM" id="SSF81321">
    <property type="entry name" value="Family A G protein-coupled receptor-like"/>
    <property type="match status" value="1"/>
</dbReference>
<dbReference type="PRINTS" id="PR00237">
    <property type="entry name" value="GPCRRHODOPSN"/>
</dbReference>
<evidence type="ECO:0000259" key="10">
    <source>
        <dbReference type="PROSITE" id="PS50262"/>
    </source>
</evidence>
<keyword evidence="7 8" id="KW-0807">Transducer</keyword>
<keyword evidence="12" id="KW-1185">Reference proteome</keyword>
<accession>A0ABN8N4W9</accession>
<evidence type="ECO:0000313" key="11">
    <source>
        <dbReference type="EMBL" id="CAH3043047.1"/>
    </source>
</evidence>
<evidence type="ECO:0000256" key="7">
    <source>
        <dbReference type="ARBA" id="ARBA00023224"/>
    </source>
</evidence>
<dbReference type="Gene3D" id="1.20.1070.10">
    <property type="entry name" value="Rhodopsin 7-helix transmembrane proteins"/>
    <property type="match status" value="1"/>
</dbReference>
<keyword evidence="3 9" id="KW-1133">Transmembrane helix</keyword>
<dbReference type="PROSITE" id="PS50262">
    <property type="entry name" value="G_PROTEIN_RECEP_F1_2"/>
    <property type="match status" value="1"/>
</dbReference>
<dbReference type="CDD" id="cd00637">
    <property type="entry name" value="7tm_classA_rhodopsin-like"/>
    <property type="match status" value="1"/>
</dbReference>
<evidence type="ECO:0000256" key="5">
    <source>
        <dbReference type="ARBA" id="ARBA00023136"/>
    </source>
</evidence>